<protein>
    <recommendedName>
        <fullName evidence="3">CCHC-type domain-containing protein</fullName>
    </recommendedName>
</protein>
<feature type="compositionally biased region" description="Pro residues" evidence="2">
    <location>
        <begin position="9"/>
        <end position="25"/>
    </location>
</feature>
<feature type="compositionally biased region" description="Low complexity" evidence="2">
    <location>
        <begin position="352"/>
        <end position="362"/>
    </location>
</feature>
<gene>
    <name evidence="4" type="ORF">MEUPH1_LOCUS18053</name>
</gene>
<keyword evidence="1" id="KW-0479">Metal-binding</keyword>
<keyword evidence="5" id="KW-1185">Reference proteome</keyword>
<evidence type="ECO:0000256" key="1">
    <source>
        <dbReference type="PROSITE-ProRule" id="PRU00047"/>
    </source>
</evidence>
<evidence type="ECO:0000259" key="3">
    <source>
        <dbReference type="PROSITE" id="PS50158"/>
    </source>
</evidence>
<dbReference type="InterPro" id="IPR001878">
    <property type="entry name" value="Znf_CCHC"/>
</dbReference>
<comment type="caution">
    <text evidence="4">The sequence shown here is derived from an EMBL/GenBank/DDBJ whole genome shotgun (WGS) entry which is preliminary data.</text>
</comment>
<sequence length="524" mass="58411">MSYTHHRTPPPNRGSPTSPKPPSSPNSPISTKQPSTSSKIPQPNENAAHKSKTSTNAMNNITSSSQQKQQPQPTPSAFNNNPTTTFAEKLGNGLFPKKEQAIVFDAVDEVSQIEYIKKIGDIVKPINIISVSKISKKRFCIFLNSKELVTELISKHKTIEIQNKLIHIRHLYNPDKRFILANVYNNIPNSTILEALRYHDIIPTSPITCLRAGIQLEGYSHILSFRRQLFIKAEDLPKMPSSILINYDGTNHRIFITDDQVTCFNCKMTGHVASKCPHIIESQNYNIENNIEDISEPAVDLITDNWADNTDNTEPITPMENIGNNDLINIDNSAMDIDLPEATTDNGGIKRAASSSTTSNATQEPISIINKIGTKLAVNEKKQTSTTSTATKIQKDQVIKKSKTLVRSNSTEKLIDNIKQFIEPARNIIKNSKNINIDFDQLKNIVINAQGNADPSDICKQYGTDTKTVLNTIEVVRPAIRSQSLKNRLTRLSTKLLETMDLDNRETTVLDTDNPSSPNNYLTN</sequence>
<feature type="domain" description="CCHC-type" evidence="3">
    <location>
        <begin position="263"/>
        <end position="277"/>
    </location>
</feature>
<dbReference type="EMBL" id="CARXXK010000003">
    <property type="protein sequence ID" value="CAI6363045.1"/>
    <property type="molecule type" value="Genomic_DNA"/>
</dbReference>
<evidence type="ECO:0000313" key="4">
    <source>
        <dbReference type="EMBL" id="CAI6363045.1"/>
    </source>
</evidence>
<keyword evidence="1" id="KW-0862">Zinc</keyword>
<dbReference type="Gene3D" id="4.10.60.10">
    <property type="entry name" value="Zinc finger, CCHC-type"/>
    <property type="match status" value="1"/>
</dbReference>
<evidence type="ECO:0000313" key="5">
    <source>
        <dbReference type="Proteomes" id="UP001160148"/>
    </source>
</evidence>
<dbReference type="SMART" id="SM00343">
    <property type="entry name" value="ZnF_C2HC"/>
    <property type="match status" value="1"/>
</dbReference>
<dbReference type="GO" id="GO:0003676">
    <property type="term" value="F:nucleic acid binding"/>
    <property type="evidence" value="ECO:0007669"/>
    <property type="project" value="InterPro"/>
</dbReference>
<dbReference type="PROSITE" id="PS50158">
    <property type="entry name" value="ZF_CCHC"/>
    <property type="match status" value="1"/>
</dbReference>
<reference evidence="4 5" key="1">
    <citation type="submission" date="2023-01" db="EMBL/GenBank/DDBJ databases">
        <authorList>
            <person name="Whitehead M."/>
        </authorList>
    </citation>
    <scope>NUCLEOTIDE SEQUENCE [LARGE SCALE GENOMIC DNA]</scope>
</reference>
<dbReference type="SUPFAM" id="SSF57756">
    <property type="entry name" value="Retrovirus zinc finger-like domains"/>
    <property type="match status" value="1"/>
</dbReference>
<evidence type="ECO:0000256" key="2">
    <source>
        <dbReference type="SAM" id="MobiDB-lite"/>
    </source>
</evidence>
<dbReference type="GO" id="GO:0008270">
    <property type="term" value="F:zinc ion binding"/>
    <property type="evidence" value="ECO:0007669"/>
    <property type="project" value="UniProtKB-KW"/>
</dbReference>
<dbReference type="Pfam" id="PF00098">
    <property type="entry name" value="zf-CCHC"/>
    <property type="match status" value="1"/>
</dbReference>
<keyword evidence="1" id="KW-0863">Zinc-finger</keyword>
<accession>A0AAV0X3Y6</accession>
<feature type="compositionally biased region" description="Polar residues" evidence="2">
    <location>
        <begin position="77"/>
        <end position="86"/>
    </location>
</feature>
<name>A0AAV0X3Y6_9HEMI</name>
<feature type="compositionally biased region" description="Polar residues" evidence="2">
    <location>
        <begin position="31"/>
        <end position="45"/>
    </location>
</feature>
<dbReference type="Proteomes" id="UP001160148">
    <property type="component" value="Unassembled WGS sequence"/>
</dbReference>
<proteinExistence type="predicted"/>
<dbReference type="AlphaFoldDB" id="A0AAV0X3Y6"/>
<feature type="region of interest" description="Disordered" evidence="2">
    <location>
        <begin position="1"/>
        <end position="89"/>
    </location>
</feature>
<dbReference type="InterPro" id="IPR036875">
    <property type="entry name" value="Znf_CCHC_sf"/>
</dbReference>
<organism evidence="4 5">
    <name type="scientific">Macrosiphum euphorbiae</name>
    <name type="common">potato aphid</name>
    <dbReference type="NCBI Taxonomy" id="13131"/>
    <lineage>
        <taxon>Eukaryota</taxon>
        <taxon>Metazoa</taxon>
        <taxon>Ecdysozoa</taxon>
        <taxon>Arthropoda</taxon>
        <taxon>Hexapoda</taxon>
        <taxon>Insecta</taxon>
        <taxon>Pterygota</taxon>
        <taxon>Neoptera</taxon>
        <taxon>Paraneoptera</taxon>
        <taxon>Hemiptera</taxon>
        <taxon>Sternorrhyncha</taxon>
        <taxon>Aphidomorpha</taxon>
        <taxon>Aphidoidea</taxon>
        <taxon>Aphididae</taxon>
        <taxon>Macrosiphini</taxon>
        <taxon>Macrosiphum</taxon>
    </lineage>
</organism>
<feature type="region of interest" description="Disordered" evidence="2">
    <location>
        <begin position="343"/>
        <end position="362"/>
    </location>
</feature>
<feature type="compositionally biased region" description="Low complexity" evidence="2">
    <location>
        <begin position="62"/>
        <end position="71"/>
    </location>
</feature>